<protein>
    <submittedName>
        <fullName evidence="2">Uncharacterized protein</fullName>
    </submittedName>
</protein>
<feature type="region of interest" description="Disordered" evidence="1">
    <location>
        <begin position="25"/>
        <end position="63"/>
    </location>
</feature>
<dbReference type="EMBL" id="KK198757">
    <property type="protein sequence ID" value="KCW72118.1"/>
    <property type="molecule type" value="Genomic_DNA"/>
</dbReference>
<dbReference type="InParanoid" id="A0A059C0X0"/>
<evidence type="ECO:0000313" key="2">
    <source>
        <dbReference type="EMBL" id="KCW72118.1"/>
    </source>
</evidence>
<evidence type="ECO:0000256" key="1">
    <source>
        <dbReference type="SAM" id="MobiDB-lite"/>
    </source>
</evidence>
<accession>A0A059C0X0</accession>
<reference evidence="2" key="1">
    <citation type="submission" date="2013-07" db="EMBL/GenBank/DDBJ databases">
        <title>The genome of Eucalyptus grandis.</title>
        <authorList>
            <person name="Schmutz J."/>
            <person name="Hayes R."/>
            <person name="Myburg A."/>
            <person name="Tuskan G."/>
            <person name="Grattapaglia D."/>
            <person name="Rokhsar D.S."/>
        </authorList>
    </citation>
    <scope>NUCLEOTIDE SEQUENCE</scope>
    <source>
        <tissue evidence="2">Leaf extractions</tissue>
    </source>
</reference>
<dbReference type="Gramene" id="KCW72118">
    <property type="protein sequence ID" value="KCW72118"/>
    <property type="gene ID" value="EUGRSUZ_E00558"/>
</dbReference>
<sequence length="128" mass="13627">MSMKSRFMYWFRANSASVFGVFRRPGTGGARQSHPSCSSPSRPIEAAVGAGPDPRSRRAGRDIEGPRLAAAGLPPAAWDGGCPHEQGLLCKLGASAHYLRLPYNVRGDRKGLLASDIPIGKLGNDMAH</sequence>
<dbReference type="AlphaFoldDB" id="A0A059C0X0"/>
<organism evidence="2">
    <name type="scientific">Eucalyptus grandis</name>
    <name type="common">Flooded gum</name>
    <dbReference type="NCBI Taxonomy" id="71139"/>
    <lineage>
        <taxon>Eukaryota</taxon>
        <taxon>Viridiplantae</taxon>
        <taxon>Streptophyta</taxon>
        <taxon>Embryophyta</taxon>
        <taxon>Tracheophyta</taxon>
        <taxon>Spermatophyta</taxon>
        <taxon>Magnoliopsida</taxon>
        <taxon>eudicotyledons</taxon>
        <taxon>Gunneridae</taxon>
        <taxon>Pentapetalae</taxon>
        <taxon>rosids</taxon>
        <taxon>malvids</taxon>
        <taxon>Myrtales</taxon>
        <taxon>Myrtaceae</taxon>
        <taxon>Myrtoideae</taxon>
        <taxon>Eucalypteae</taxon>
        <taxon>Eucalyptus</taxon>
    </lineage>
</organism>
<proteinExistence type="predicted"/>
<gene>
    <name evidence="2" type="ORF">EUGRSUZ_E00558</name>
</gene>
<feature type="compositionally biased region" description="Basic and acidic residues" evidence="1">
    <location>
        <begin position="54"/>
        <end position="63"/>
    </location>
</feature>
<name>A0A059C0X0_EUCGR</name>